<reference evidence="2 3" key="1">
    <citation type="submission" date="2019-03" db="EMBL/GenBank/DDBJ databases">
        <title>Genomic Encyclopedia of Type Strains, Phase IV (KMG-IV): sequencing the most valuable type-strain genomes for metagenomic binning, comparative biology and taxonomic classification.</title>
        <authorList>
            <person name="Goeker M."/>
        </authorList>
    </citation>
    <scope>NUCLEOTIDE SEQUENCE [LARGE SCALE GENOMIC DNA]</scope>
    <source>
        <strain evidence="2 3">JA181</strain>
    </source>
</reference>
<dbReference type="Pfam" id="PF03572">
    <property type="entry name" value="Peptidase_S41"/>
    <property type="match status" value="1"/>
</dbReference>
<protein>
    <submittedName>
        <fullName evidence="2">Peptidase S41-like protein</fullName>
    </submittedName>
</protein>
<dbReference type="InterPro" id="IPR029045">
    <property type="entry name" value="ClpP/crotonase-like_dom_sf"/>
</dbReference>
<dbReference type="RefSeq" id="WP_134078895.1">
    <property type="nucleotide sequence ID" value="NZ_SOEB01000021.1"/>
</dbReference>
<dbReference type="GO" id="GO:0004175">
    <property type="term" value="F:endopeptidase activity"/>
    <property type="evidence" value="ECO:0007669"/>
    <property type="project" value="TreeGrafter"/>
</dbReference>
<evidence type="ECO:0000313" key="2">
    <source>
        <dbReference type="EMBL" id="TDX24860.1"/>
    </source>
</evidence>
<comment type="caution">
    <text evidence="2">The sequence shown here is derived from an EMBL/GenBank/DDBJ whole genome shotgun (WGS) entry which is preliminary data.</text>
</comment>
<dbReference type="GO" id="GO:0008236">
    <property type="term" value="F:serine-type peptidase activity"/>
    <property type="evidence" value="ECO:0007669"/>
    <property type="project" value="InterPro"/>
</dbReference>
<accession>A0A4R8FFW1</accession>
<organism evidence="2 3">
    <name type="scientific">Rhodovulum visakhapatnamense</name>
    <dbReference type="NCBI Taxonomy" id="364297"/>
    <lineage>
        <taxon>Bacteria</taxon>
        <taxon>Pseudomonadati</taxon>
        <taxon>Pseudomonadota</taxon>
        <taxon>Alphaproteobacteria</taxon>
        <taxon>Rhodobacterales</taxon>
        <taxon>Paracoccaceae</taxon>
        <taxon>Rhodovulum</taxon>
    </lineage>
</organism>
<feature type="domain" description="Tail specific protease" evidence="1">
    <location>
        <begin position="196"/>
        <end position="386"/>
    </location>
</feature>
<evidence type="ECO:0000259" key="1">
    <source>
        <dbReference type="SMART" id="SM00245"/>
    </source>
</evidence>
<evidence type="ECO:0000313" key="3">
    <source>
        <dbReference type="Proteomes" id="UP000295484"/>
    </source>
</evidence>
<name>A0A4R8FFW1_9RHOB</name>
<dbReference type="AlphaFoldDB" id="A0A4R8FFW1"/>
<dbReference type="Proteomes" id="UP000295484">
    <property type="component" value="Unassembled WGS sequence"/>
</dbReference>
<dbReference type="InterPro" id="IPR005151">
    <property type="entry name" value="Tail-specific_protease"/>
</dbReference>
<sequence>MSYQRSDWLADLDFLEGAVALWWAGRARHAELDGTDPGAVFSALRAVEPAGDLWAGARALRGGLWALGDCHLRLAPSVMGAETGWQSGLAFAPTPEGPALLWADPAISAYRAASVGDLLTAIDGVPAEKVLASLRLRPGSTPRQRHLFALQSLSHRDCLPGEPPLPRCLTLTDARGHDLTLAPEWRTQDPAAPPPPAVRARRIGDRTGLITVRSFACRDRTGQISDAEMARQLDAALAGLEGCDRLAIDLRGNGGGRDEQARMLATRLTGAPLVWMRHAHPAPYGGELGRFEDLILTPKATPQPSGLRLLIDAGTASTAEICAAALAALPGAALVGSPSGGAVGDPVEFRLPRSLLGVFVPVARYARPGTDTPIEGAGLVPDIEAAPGAVDLREGRDPVLDAALASFD</sequence>
<dbReference type="SMART" id="SM00245">
    <property type="entry name" value="TSPc"/>
    <property type="match status" value="1"/>
</dbReference>
<dbReference type="Gene3D" id="3.90.226.10">
    <property type="entry name" value="2-enoyl-CoA Hydratase, Chain A, domain 1"/>
    <property type="match status" value="1"/>
</dbReference>
<dbReference type="PANTHER" id="PTHR32060">
    <property type="entry name" value="TAIL-SPECIFIC PROTEASE"/>
    <property type="match status" value="1"/>
</dbReference>
<dbReference type="SUPFAM" id="SSF52096">
    <property type="entry name" value="ClpP/crotonase"/>
    <property type="match status" value="1"/>
</dbReference>
<dbReference type="PANTHER" id="PTHR32060:SF30">
    <property type="entry name" value="CARBOXY-TERMINAL PROCESSING PROTEASE CTPA"/>
    <property type="match status" value="1"/>
</dbReference>
<dbReference type="GO" id="GO:0030288">
    <property type="term" value="C:outer membrane-bounded periplasmic space"/>
    <property type="evidence" value="ECO:0007669"/>
    <property type="project" value="TreeGrafter"/>
</dbReference>
<dbReference type="EMBL" id="SOEB01000021">
    <property type="protein sequence ID" value="TDX24860.1"/>
    <property type="molecule type" value="Genomic_DNA"/>
</dbReference>
<dbReference type="GO" id="GO:0007165">
    <property type="term" value="P:signal transduction"/>
    <property type="evidence" value="ECO:0007669"/>
    <property type="project" value="TreeGrafter"/>
</dbReference>
<dbReference type="GO" id="GO:0006508">
    <property type="term" value="P:proteolysis"/>
    <property type="evidence" value="ECO:0007669"/>
    <property type="project" value="InterPro"/>
</dbReference>
<proteinExistence type="predicted"/>
<gene>
    <name evidence="2" type="ORF">EV657_12135</name>
</gene>